<comment type="caution">
    <text evidence="2">The sequence shown here is derived from an EMBL/GenBank/DDBJ whole genome shotgun (WGS) entry which is preliminary data.</text>
</comment>
<dbReference type="Proteomes" id="UP000612585">
    <property type="component" value="Unassembled WGS sequence"/>
</dbReference>
<gene>
    <name evidence="2" type="ORF">Vau01_098520</name>
</gene>
<keyword evidence="3" id="KW-1185">Reference proteome</keyword>
<reference evidence="2" key="1">
    <citation type="submission" date="2021-01" db="EMBL/GenBank/DDBJ databases">
        <title>Whole genome shotgun sequence of Virgisporangium aurantiacum NBRC 16421.</title>
        <authorList>
            <person name="Komaki H."/>
            <person name="Tamura T."/>
        </authorList>
    </citation>
    <scope>NUCLEOTIDE SEQUENCE</scope>
    <source>
        <strain evidence="2">NBRC 16421</strain>
    </source>
</reference>
<feature type="compositionally biased region" description="Polar residues" evidence="1">
    <location>
        <begin position="64"/>
        <end position="84"/>
    </location>
</feature>
<feature type="region of interest" description="Disordered" evidence="1">
    <location>
        <begin position="52"/>
        <end position="106"/>
    </location>
</feature>
<name>A0A8J4E5I2_9ACTN</name>
<sequence>MLSVFIQEVTTAYNGVDAADMRPTGYQFAHTDVAWDVGRRRGWEYALAATRPERHQKSGAPQVGVTSTRTKSMNTWSPTTQPFTTIERPHRQAGGRGTSVIATSYC</sequence>
<dbReference type="EMBL" id="BOPG01000077">
    <property type="protein sequence ID" value="GIJ62336.1"/>
    <property type="molecule type" value="Genomic_DNA"/>
</dbReference>
<dbReference type="AlphaFoldDB" id="A0A8J4E5I2"/>
<evidence type="ECO:0000313" key="2">
    <source>
        <dbReference type="EMBL" id="GIJ62336.1"/>
    </source>
</evidence>
<evidence type="ECO:0000256" key="1">
    <source>
        <dbReference type="SAM" id="MobiDB-lite"/>
    </source>
</evidence>
<proteinExistence type="predicted"/>
<organism evidence="2 3">
    <name type="scientific">Virgisporangium aurantiacum</name>
    <dbReference type="NCBI Taxonomy" id="175570"/>
    <lineage>
        <taxon>Bacteria</taxon>
        <taxon>Bacillati</taxon>
        <taxon>Actinomycetota</taxon>
        <taxon>Actinomycetes</taxon>
        <taxon>Micromonosporales</taxon>
        <taxon>Micromonosporaceae</taxon>
        <taxon>Virgisporangium</taxon>
    </lineage>
</organism>
<accession>A0A8J4E5I2</accession>
<evidence type="ECO:0000313" key="3">
    <source>
        <dbReference type="Proteomes" id="UP000612585"/>
    </source>
</evidence>
<protein>
    <submittedName>
        <fullName evidence="2">Uncharacterized protein</fullName>
    </submittedName>
</protein>